<sequence>MRENQQIWIAEIDTDPRAAPRKQRAAQYGLASSAALPINRAGHPIGALTFYSANTGWYDHETRSLFESMATQISFALDKFDSEATAKAFQATVMESEHHLQQVFEATPVPMQVHAKADWHLTAINRAHQHWLGYLPAEITDPDWWFDHLHAVNESLKHSFRPSCIRRSNASNTDSPYNCQSASCTIRTAQPA</sequence>
<evidence type="ECO:0000313" key="2">
    <source>
        <dbReference type="EMBL" id="MTD33577.1"/>
    </source>
</evidence>
<dbReference type="Gene3D" id="3.30.450.40">
    <property type="match status" value="1"/>
</dbReference>
<comment type="caution">
    <text evidence="2">The sequence shown here is derived from an EMBL/GenBank/DDBJ whole genome shotgun (WGS) entry which is preliminary data.</text>
</comment>
<dbReference type="Gene3D" id="3.30.450.20">
    <property type="entry name" value="PAS domain"/>
    <property type="match status" value="1"/>
</dbReference>
<dbReference type="InterPro" id="IPR003018">
    <property type="entry name" value="GAF"/>
</dbReference>
<accession>A0A844GFA6</accession>
<dbReference type="InterPro" id="IPR035965">
    <property type="entry name" value="PAS-like_dom_sf"/>
</dbReference>
<protein>
    <submittedName>
        <fullName evidence="2">GAF domain-containing protein</fullName>
    </submittedName>
</protein>
<dbReference type="SUPFAM" id="SSF55781">
    <property type="entry name" value="GAF domain-like"/>
    <property type="match status" value="1"/>
</dbReference>
<dbReference type="InterPro" id="IPR029016">
    <property type="entry name" value="GAF-like_dom_sf"/>
</dbReference>
<evidence type="ECO:0000313" key="3">
    <source>
        <dbReference type="Proteomes" id="UP000446658"/>
    </source>
</evidence>
<organism evidence="2 3">
    <name type="scientific">Paludibacterium denitrificans</name>
    <dbReference type="NCBI Taxonomy" id="2675226"/>
    <lineage>
        <taxon>Bacteria</taxon>
        <taxon>Pseudomonadati</taxon>
        <taxon>Pseudomonadota</taxon>
        <taxon>Betaproteobacteria</taxon>
        <taxon>Neisseriales</taxon>
        <taxon>Chromobacteriaceae</taxon>
        <taxon>Paludibacterium</taxon>
    </lineage>
</organism>
<dbReference type="SUPFAM" id="SSF55785">
    <property type="entry name" value="PYP-like sensor domain (PAS domain)"/>
    <property type="match status" value="1"/>
</dbReference>
<keyword evidence="3" id="KW-1185">Reference proteome</keyword>
<dbReference type="Pfam" id="PF13185">
    <property type="entry name" value="GAF_2"/>
    <property type="match status" value="1"/>
</dbReference>
<dbReference type="EMBL" id="WLYX01000001">
    <property type="protein sequence ID" value="MTD33577.1"/>
    <property type="molecule type" value="Genomic_DNA"/>
</dbReference>
<gene>
    <name evidence="2" type="ORF">GKE73_12575</name>
</gene>
<feature type="domain" description="GAF" evidence="1">
    <location>
        <begin position="2"/>
        <end position="78"/>
    </location>
</feature>
<evidence type="ECO:0000259" key="1">
    <source>
        <dbReference type="Pfam" id="PF13185"/>
    </source>
</evidence>
<dbReference type="AlphaFoldDB" id="A0A844GFA6"/>
<proteinExistence type="predicted"/>
<name>A0A844GFA6_9NEIS</name>
<dbReference type="Proteomes" id="UP000446658">
    <property type="component" value="Unassembled WGS sequence"/>
</dbReference>
<reference evidence="2 3" key="1">
    <citation type="submission" date="2019-11" db="EMBL/GenBank/DDBJ databases">
        <title>Draft genome sequence of Paludibacterium sp. dN18-1.</title>
        <authorList>
            <person name="Im W.-T."/>
        </authorList>
    </citation>
    <scope>NUCLEOTIDE SEQUENCE [LARGE SCALE GENOMIC DNA]</scope>
    <source>
        <strain evidence="3">dN 18-1</strain>
    </source>
</reference>